<dbReference type="AlphaFoldDB" id="A0AB33QKC0"/>
<evidence type="ECO:0000313" key="2">
    <source>
        <dbReference type="Proteomes" id="UP000007052"/>
    </source>
</evidence>
<organism evidence="1 2">
    <name type="scientific">Haemophilus parainfluenzae (strain T3T1)</name>
    <dbReference type="NCBI Taxonomy" id="862965"/>
    <lineage>
        <taxon>Bacteria</taxon>
        <taxon>Pseudomonadati</taxon>
        <taxon>Pseudomonadota</taxon>
        <taxon>Gammaproteobacteria</taxon>
        <taxon>Pasteurellales</taxon>
        <taxon>Pasteurellaceae</taxon>
        <taxon>Haemophilus</taxon>
    </lineage>
</organism>
<protein>
    <recommendedName>
        <fullName evidence="3">Transposase</fullName>
    </recommendedName>
</protein>
<dbReference type="KEGG" id="hpr:PARA_12660"/>
<sequence length="37" mass="4563">MDDVRVYVMYYNFVRPHRYNQGLPPVLTKTTYRELLN</sequence>
<proteinExistence type="predicted"/>
<accession>A0AB33QKC0</accession>
<evidence type="ECO:0008006" key="3">
    <source>
        <dbReference type="Google" id="ProtNLM"/>
    </source>
</evidence>
<gene>
    <name evidence="1" type="ordered locus">PARA_12660</name>
</gene>
<dbReference type="Proteomes" id="UP000007052">
    <property type="component" value="Chromosome"/>
</dbReference>
<name>A0AB33QKC0_HAEP3</name>
<evidence type="ECO:0000313" key="1">
    <source>
        <dbReference type="EMBL" id="CBW15369.1"/>
    </source>
</evidence>
<dbReference type="EMBL" id="FQ312002">
    <property type="protein sequence ID" value="CBW15369.1"/>
    <property type="molecule type" value="Genomic_DNA"/>
</dbReference>
<reference evidence="2" key="1">
    <citation type="submission" date="2010-07" db="EMBL/GenBank/DDBJ databases">
        <title>The genome sequence of Haemophilus parainfluenzae T3T1.</title>
        <authorList>
            <person name="Crook D."/>
            <person name="Hood D."/>
            <person name="Moxon R."/>
            <person name="Parkhill J."/>
            <person name="Aslett M."/>
            <person name="Bentley S.D."/>
        </authorList>
    </citation>
    <scope>NUCLEOTIDE SEQUENCE [LARGE SCALE GENOMIC DNA]</scope>
    <source>
        <strain evidence="2">T3T1</strain>
    </source>
</reference>